<evidence type="ECO:0000313" key="2">
    <source>
        <dbReference type="EMBL" id="EMP37526.1"/>
    </source>
</evidence>
<evidence type="ECO:0000256" key="1">
    <source>
        <dbReference type="SAM" id="MobiDB-lite"/>
    </source>
</evidence>
<sequence>MDTSAGLEAADSRLNPEDEVLDEEVEFEDNVKHMAGSSSGMASQDLFSTPEGSSQSQQSVSGMHDAGEESPADALSEPNRITVVLFLRDPCGLSQMEDSAAQGHYHTGRKSTSYMPRTNLHTENNSKWASKAALLLLAKSEAVSVPLLYQFS</sequence>
<gene>
    <name evidence="2" type="ORF">UY3_05339</name>
</gene>
<evidence type="ECO:0000313" key="3">
    <source>
        <dbReference type="Proteomes" id="UP000031443"/>
    </source>
</evidence>
<dbReference type="EMBL" id="KB522027">
    <property type="protein sequence ID" value="EMP37526.1"/>
    <property type="molecule type" value="Genomic_DNA"/>
</dbReference>
<name>M7BHZ1_CHEMY</name>
<feature type="compositionally biased region" description="Acidic residues" evidence="1">
    <location>
        <begin position="17"/>
        <end position="28"/>
    </location>
</feature>
<protein>
    <submittedName>
        <fullName evidence="2">Uncharacterized protein</fullName>
    </submittedName>
</protein>
<proteinExistence type="predicted"/>
<dbReference type="AlphaFoldDB" id="M7BHZ1"/>
<reference evidence="3" key="1">
    <citation type="journal article" date="2013" name="Nat. Genet.">
        <title>The draft genomes of soft-shell turtle and green sea turtle yield insights into the development and evolution of the turtle-specific body plan.</title>
        <authorList>
            <person name="Wang Z."/>
            <person name="Pascual-Anaya J."/>
            <person name="Zadissa A."/>
            <person name="Li W."/>
            <person name="Niimura Y."/>
            <person name="Huang Z."/>
            <person name="Li C."/>
            <person name="White S."/>
            <person name="Xiong Z."/>
            <person name="Fang D."/>
            <person name="Wang B."/>
            <person name="Ming Y."/>
            <person name="Chen Y."/>
            <person name="Zheng Y."/>
            <person name="Kuraku S."/>
            <person name="Pignatelli M."/>
            <person name="Herrero J."/>
            <person name="Beal K."/>
            <person name="Nozawa M."/>
            <person name="Li Q."/>
            <person name="Wang J."/>
            <person name="Zhang H."/>
            <person name="Yu L."/>
            <person name="Shigenobu S."/>
            <person name="Wang J."/>
            <person name="Liu J."/>
            <person name="Flicek P."/>
            <person name="Searle S."/>
            <person name="Wang J."/>
            <person name="Kuratani S."/>
            <person name="Yin Y."/>
            <person name="Aken B."/>
            <person name="Zhang G."/>
            <person name="Irie N."/>
        </authorList>
    </citation>
    <scope>NUCLEOTIDE SEQUENCE [LARGE SCALE GENOMIC DNA]</scope>
</reference>
<feature type="region of interest" description="Disordered" evidence="1">
    <location>
        <begin position="1"/>
        <end position="76"/>
    </location>
</feature>
<accession>M7BHZ1</accession>
<feature type="compositionally biased region" description="Polar residues" evidence="1">
    <location>
        <begin position="36"/>
        <end position="52"/>
    </location>
</feature>
<dbReference type="Proteomes" id="UP000031443">
    <property type="component" value="Unassembled WGS sequence"/>
</dbReference>
<organism evidence="2 3">
    <name type="scientific">Chelonia mydas</name>
    <name type="common">Green sea-turtle</name>
    <name type="synonym">Chelonia agassizi</name>
    <dbReference type="NCBI Taxonomy" id="8469"/>
    <lineage>
        <taxon>Eukaryota</taxon>
        <taxon>Metazoa</taxon>
        <taxon>Chordata</taxon>
        <taxon>Craniata</taxon>
        <taxon>Vertebrata</taxon>
        <taxon>Euteleostomi</taxon>
        <taxon>Archelosauria</taxon>
        <taxon>Testudinata</taxon>
        <taxon>Testudines</taxon>
        <taxon>Cryptodira</taxon>
        <taxon>Durocryptodira</taxon>
        <taxon>Americhelydia</taxon>
        <taxon>Chelonioidea</taxon>
        <taxon>Cheloniidae</taxon>
        <taxon>Chelonia</taxon>
    </lineage>
</organism>
<keyword evidence="3" id="KW-1185">Reference proteome</keyword>